<dbReference type="InterPro" id="IPR013826">
    <property type="entry name" value="Topo_IA_cen_sub3"/>
</dbReference>
<dbReference type="RefSeq" id="WP_090256194.1">
    <property type="nucleotide sequence ID" value="NZ_FMTL01000010.1"/>
</dbReference>
<dbReference type="SMART" id="SM00437">
    <property type="entry name" value="TOP1Ac"/>
    <property type="match status" value="1"/>
</dbReference>
<dbReference type="EMBL" id="FMTL01000010">
    <property type="protein sequence ID" value="SCW89150.1"/>
    <property type="molecule type" value="Genomic_DNA"/>
</dbReference>
<feature type="site" description="Interaction with DNA" evidence="8">
    <location>
        <position position="36"/>
    </location>
</feature>
<dbReference type="CDD" id="cd00186">
    <property type="entry name" value="TOP1Ac"/>
    <property type="match status" value="1"/>
</dbReference>
<dbReference type="Gene3D" id="3.30.65.10">
    <property type="entry name" value="Bacterial Topoisomerase I, domain 1"/>
    <property type="match status" value="2"/>
</dbReference>
<dbReference type="InterPro" id="IPR013824">
    <property type="entry name" value="Topo_IA_cen_sub1"/>
</dbReference>
<dbReference type="Gene3D" id="1.10.460.10">
    <property type="entry name" value="Topoisomerase I, domain 2"/>
    <property type="match status" value="1"/>
</dbReference>
<keyword evidence="7 8" id="KW-0413">Isomerase</keyword>
<dbReference type="InterPro" id="IPR023405">
    <property type="entry name" value="Topo_IA_core_domain"/>
</dbReference>
<evidence type="ECO:0000259" key="9">
    <source>
        <dbReference type="PROSITE" id="PS50880"/>
    </source>
</evidence>
<dbReference type="Pfam" id="PF01131">
    <property type="entry name" value="Topoisom_bac"/>
    <property type="match status" value="1"/>
</dbReference>
<keyword evidence="3" id="KW-0479">Metal-binding</keyword>
<comment type="subunit">
    <text evidence="8">Monomer.</text>
</comment>
<dbReference type="PANTHER" id="PTHR42785:SF1">
    <property type="entry name" value="DNA TOPOISOMERASE"/>
    <property type="match status" value="1"/>
</dbReference>
<dbReference type="GO" id="GO:0006265">
    <property type="term" value="P:DNA topological change"/>
    <property type="evidence" value="ECO:0007669"/>
    <property type="project" value="UniProtKB-UniRule"/>
</dbReference>
<dbReference type="PROSITE" id="PS50880">
    <property type="entry name" value="TOPRIM"/>
    <property type="match status" value="1"/>
</dbReference>
<dbReference type="InterPro" id="IPR005733">
    <property type="entry name" value="TopoI_bac-type"/>
</dbReference>
<evidence type="ECO:0000313" key="12">
    <source>
        <dbReference type="Proteomes" id="UP000242418"/>
    </source>
</evidence>
<dbReference type="PRINTS" id="PR00417">
    <property type="entry name" value="PRTPISMRASEI"/>
</dbReference>
<dbReference type="InterPro" id="IPR013497">
    <property type="entry name" value="Topo_IA_cen"/>
</dbReference>
<dbReference type="AlphaFoldDB" id="A0A1G4U683"/>
<dbReference type="InterPro" id="IPR003601">
    <property type="entry name" value="Topo_IA_2"/>
</dbReference>
<dbReference type="InterPro" id="IPR006171">
    <property type="entry name" value="TOPRIM_dom"/>
</dbReference>
<dbReference type="NCBIfam" id="TIGR01051">
    <property type="entry name" value="topA_bact"/>
    <property type="match status" value="1"/>
</dbReference>
<comment type="caution">
    <text evidence="11">The sequence shown here is derived from an EMBL/GenBank/DDBJ whole genome shotgun (WGS) entry which is preliminary data.</text>
</comment>
<evidence type="ECO:0000256" key="4">
    <source>
        <dbReference type="ARBA" id="ARBA00022842"/>
    </source>
</evidence>
<dbReference type="Gene3D" id="2.70.20.10">
    <property type="entry name" value="Topoisomerase I, domain 3"/>
    <property type="match status" value="1"/>
</dbReference>
<dbReference type="InterPro" id="IPR013825">
    <property type="entry name" value="Topo_IA_cen_sub2"/>
</dbReference>
<name>A0A1G4U683_9PSED</name>
<evidence type="ECO:0000256" key="8">
    <source>
        <dbReference type="HAMAP-Rule" id="MF_00952"/>
    </source>
</evidence>
<comment type="caution">
    <text evidence="8">Lacks conserved residue(s) required for the propagation of feature annotation.</text>
</comment>
<comment type="function">
    <text evidence="8">Releases the supercoiling and torsional tension of DNA, which is introduced during the DNA replication and transcription, by transiently cleaving and rejoining one strand of the DNA duplex. Introduces a single-strand break via transesterification at a target site in duplex DNA. The scissile phosphodiester is attacked by the catalytic tyrosine of the enzyme, resulting in the formation of a DNA-(5'-phosphotyrosyl)-enzyme intermediate and the expulsion of a 3'-OH DNA strand. The free DNA strand then undergoes passage around the unbroken strand, thus removing DNA supercoils. Finally, in the religation step, the DNA 3'-OH attacks the covalent intermediate to expel the active-site tyrosine and restore the DNA phosphodiester backbone.</text>
</comment>
<accession>A0A1G4U683</accession>
<dbReference type="Gene3D" id="1.10.290.10">
    <property type="entry name" value="Topoisomerase I, domain 4"/>
    <property type="match status" value="1"/>
</dbReference>
<dbReference type="GO" id="GO:0003677">
    <property type="term" value="F:DNA binding"/>
    <property type="evidence" value="ECO:0007669"/>
    <property type="project" value="UniProtKB-KW"/>
</dbReference>
<dbReference type="InterPro" id="IPR003602">
    <property type="entry name" value="Topo_IA_DNA-bd_dom"/>
</dbReference>
<dbReference type="EC" id="5.6.2.1" evidence="8"/>
<feature type="domain" description="Topo IA-type catalytic" evidence="10">
    <location>
        <begin position="135"/>
        <end position="564"/>
    </location>
</feature>
<dbReference type="Proteomes" id="UP000242418">
    <property type="component" value="Unassembled WGS sequence"/>
</dbReference>
<evidence type="ECO:0000259" key="10">
    <source>
        <dbReference type="PROSITE" id="PS52039"/>
    </source>
</evidence>
<keyword evidence="4" id="KW-0460">Magnesium</keyword>
<feature type="active site" description="O-(5'-phospho-DNA)-tyrosine intermediate" evidence="8">
    <location>
        <position position="298"/>
    </location>
</feature>
<dbReference type="PROSITE" id="PS52039">
    <property type="entry name" value="TOPO_IA_2"/>
    <property type="match status" value="1"/>
</dbReference>
<evidence type="ECO:0000256" key="3">
    <source>
        <dbReference type="ARBA" id="ARBA00022723"/>
    </source>
</evidence>
<feature type="site" description="Interaction with DNA" evidence="8">
    <location>
        <position position="300"/>
    </location>
</feature>
<keyword evidence="6 8" id="KW-0238">DNA-binding</keyword>
<evidence type="ECO:0000256" key="2">
    <source>
        <dbReference type="ARBA" id="ARBA00009446"/>
    </source>
</evidence>
<evidence type="ECO:0000313" key="11">
    <source>
        <dbReference type="EMBL" id="SCW89150.1"/>
    </source>
</evidence>
<dbReference type="SMART" id="SM00493">
    <property type="entry name" value="TOPRIM"/>
    <property type="match status" value="1"/>
</dbReference>
<dbReference type="InterPro" id="IPR028612">
    <property type="entry name" value="Topoisom_1_IA"/>
</dbReference>
<dbReference type="Pfam" id="PF01751">
    <property type="entry name" value="Toprim"/>
    <property type="match status" value="1"/>
</dbReference>
<dbReference type="HAMAP" id="MF_00952">
    <property type="entry name" value="Topoisom_1_prok"/>
    <property type="match status" value="1"/>
</dbReference>
<feature type="site" description="Interaction with DNA" evidence="8">
    <location>
        <position position="154"/>
    </location>
</feature>
<dbReference type="PANTHER" id="PTHR42785">
    <property type="entry name" value="DNA TOPOISOMERASE, TYPE IA, CORE"/>
    <property type="match status" value="1"/>
</dbReference>
<reference evidence="11 12" key="1">
    <citation type="submission" date="2016-10" db="EMBL/GenBank/DDBJ databases">
        <authorList>
            <person name="Varghese N."/>
            <person name="Submissions S."/>
        </authorList>
    </citation>
    <scope>NUCLEOTIDE SEQUENCE [LARGE SCALE GENOMIC DNA]</scope>
    <source>
        <strain evidence="11 12">DSM 17833</strain>
    </source>
</reference>
<dbReference type="SMART" id="SM00436">
    <property type="entry name" value="TOP1Bc"/>
    <property type="match status" value="1"/>
</dbReference>
<comment type="catalytic activity">
    <reaction evidence="1 8">
        <text>ATP-independent breakage of single-stranded DNA, followed by passage and rejoining.</text>
        <dbReference type="EC" id="5.6.2.1"/>
    </reaction>
</comment>
<dbReference type="OrthoDB" id="9804262at2"/>
<feature type="region of interest" description="Interaction with DNA" evidence="8">
    <location>
        <begin position="169"/>
        <end position="174"/>
    </location>
</feature>
<evidence type="ECO:0000256" key="5">
    <source>
        <dbReference type="ARBA" id="ARBA00023029"/>
    </source>
</evidence>
<keyword evidence="12" id="KW-1185">Reference proteome</keyword>
<sequence length="683" mass="75003">MKLMIIESPGKKKKLEEILSKIRPGESWRIEASVGHVRDLPATGQGENDITSGVRADFMPTYELTERGSEVVAKLERAVSQASEVYLATDPDREGESISWHLKEALALKNPIRVAFNEISEGKVRDSLAAPGRIDMKMVGAQEARRVLDRLVGYMVSPELKRQTGERLSAGRVQSPAVYLVVKREREIQAFKVTAHFGARLIFAGAKMGETWEAEWMTAEGFVTDDSPYFMDKRYAELVAAVRGVVVSSCEETDQSRNPPAPFTTSTMQQAASNALKWNPDTAMKIAQQLYEQGHISYHRSDNPNVSEEAMPEIRAVAQSLGLEVVEKRRVFKAKDGAQEGHPGITPTHWEVEVAGETPEQRELYKLIRIRALASQLMPALFKVRTVYLQAAEPVEGKTVKFGAAGRTLVSPGWKALLANDATADDDEKEGEDDNPIPMLSPGSALSAVNGELLDKKTKAPKRYTEASLVKALEAEGVGRPATYAAILNNIINTRGYISVDKNRQLRPEPVGELVIQRLEGKFSFLDIGFTRDLEEDLDKIAAGQAQYKGVIQKLHSSLDAEIKSQVATVATFKKEVPVYPCPLCQKPLRRIANGANGPFWGCTAHPDCKGTAPDEKGVPGKPKEVKLSNYPCGKCGKPLVHKKKPGKDGYDFWGCSGFSATPACKASYPNLKGNKPDMTKGR</sequence>
<organism evidence="11 12">
    <name type="scientific">Pseudomonas peli</name>
    <dbReference type="NCBI Taxonomy" id="592361"/>
    <lineage>
        <taxon>Bacteria</taxon>
        <taxon>Pseudomonadati</taxon>
        <taxon>Pseudomonadota</taxon>
        <taxon>Gammaproteobacteria</taxon>
        <taxon>Pseudomonadales</taxon>
        <taxon>Pseudomonadaceae</taxon>
        <taxon>Pseudomonas</taxon>
    </lineage>
</organism>
<keyword evidence="5 8" id="KW-0799">Topoisomerase</keyword>
<dbReference type="GO" id="GO:0003917">
    <property type="term" value="F:DNA topoisomerase type I (single strand cut, ATP-independent) activity"/>
    <property type="evidence" value="ECO:0007669"/>
    <property type="project" value="UniProtKB-UniRule"/>
</dbReference>
<dbReference type="Gene3D" id="3.40.50.140">
    <property type="match status" value="1"/>
</dbReference>
<proteinExistence type="inferred from homology"/>
<dbReference type="SUPFAM" id="SSF56712">
    <property type="entry name" value="Prokaryotic type I DNA topoisomerase"/>
    <property type="match status" value="1"/>
</dbReference>
<dbReference type="PROSITE" id="PS00396">
    <property type="entry name" value="TOPO_IA_1"/>
    <property type="match status" value="1"/>
</dbReference>
<protein>
    <recommendedName>
        <fullName evidence="8">DNA topoisomerase 1</fullName>
        <ecNumber evidence="8">5.6.2.1</ecNumber>
    </recommendedName>
    <alternativeName>
        <fullName evidence="8">DNA topoisomerase I</fullName>
    </alternativeName>
</protein>
<feature type="site" description="Interaction with DNA" evidence="8">
    <location>
        <position position="145"/>
    </location>
</feature>
<evidence type="ECO:0000256" key="7">
    <source>
        <dbReference type="ARBA" id="ARBA00023235"/>
    </source>
</evidence>
<evidence type="ECO:0000256" key="6">
    <source>
        <dbReference type="ARBA" id="ARBA00023125"/>
    </source>
</evidence>
<gene>
    <name evidence="8" type="primary">topA</name>
    <name evidence="11" type="ORF">SAMN05216370_0002</name>
</gene>
<feature type="site" description="Interaction with DNA" evidence="8">
    <location>
        <position position="495"/>
    </location>
</feature>
<feature type="domain" description="Toprim" evidence="9">
    <location>
        <begin position="1"/>
        <end position="119"/>
    </location>
</feature>
<dbReference type="InterPro" id="IPR000380">
    <property type="entry name" value="Topo_IA"/>
</dbReference>
<dbReference type="InterPro" id="IPR023406">
    <property type="entry name" value="Topo_IA_AS"/>
</dbReference>
<feature type="site" description="Interaction with DNA" evidence="8">
    <location>
        <position position="149"/>
    </location>
</feature>
<evidence type="ECO:0000256" key="1">
    <source>
        <dbReference type="ARBA" id="ARBA00000213"/>
    </source>
</evidence>
<feature type="site" description="Interaction with DNA" evidence="8">
    <location>
        <position position="146"/>
    </location>
</feature>
<dbReference type="GO" id="GO:0046872">
    <property type="term" value="F:metal ion binding"/>
    <property type="evidence" value="ECO:0007669"/>
    <property type="project" value="UniProtKB-KW"/>
</dbReference>
<comment type="similarity">
    <text evidence="2 8">Belongs to the type IA topoisomerase family.</text>
</comment>